<dbReference type="EMBL" id="OC917795">
    <property type="protein sequence ID" value="CAD7648015.1"/>
    <property type="molecule type" value="Genomic_DNA"/>
</dbReference>
<protein>
    <recommendedName>
        <fullName evidence="1">Enoyl reductase (ER) domain-containing protein</fullName>
    </recommendedName>
</protein>
<dbReference type="OrthoDB" id="809632at2759"/>
<dbReference type="InterPro" id="IPR020843">
    <property type="entry name" value="ER"/>
</dbReference>
<evidence type="ECO:0000313" key="3">
    <source>
        <dbReference type="Proteomes" id="UP000728032"/>
    </source>
</evidence>
<dbReference type="SMART" id="SM00829">
    <property type="entry name" value="PKS_ER"/>
    <property type="match status" value="1"/>
</dbReference>
<name>A0A7R9QKC1_9ACAR</name>
<reference evidence="2" key="1">
    <citation type="submission" date="2020-11" db="EMBL/GenBank/DDBJ databases">
        <authorList>
            <person name="Tran Van P."/>
        </authorList>
    </citation>
    <scope>NUCLEOTIDE SEQUENCE</scope>
</reference>
<dbReference type="InterPro" id="IPR013154">
    <property type="entry name" value="ADH-like_N"/>
</dbReference>
<dbReference type="Pfam" id="PF00107">
    <property type="entry name" value="ADH_zinc_N"/>
    <property type="match status" value="1"/>
</dbReference>
<dbReference type="SUPFAM" id="SSF51735">
    <property type="entry name" value="NAD(P)-binding Rossmann-fold domains"/>
    <property type="match status" value="1"/>
</dbReference>
<evidence type="ECO:0000313" key="2">
    <source>
        <dbReference type="EMBL" id="CAD7648015.1"/>
    </source>
</evidence>
<dbReference type="SUPFAM" id="SSF50129">
    <property type="entry name" value="GroES-like"/>
    <property type="match status" value="1"/>
</dbReference>
<dbReference type="InterPro" id="IPR011032">
    <property type="entry name" value="GroES-like_sf"/>
</dbReference>
<proteinExistence type="predicted"/>
<dbReference type="Proteomes" id="UP000728032">
    <property type="component" value="Unassembled WGS sequence"/>
</dbReference>
<dbReference type="AlphaFoldDB" id="A0A7R9QKC1"/>
<dbReference type="Gene3D" id="3.40.50.720">
    <property type="entry name" value="NAD(P)-binding Rossmann-like Domain"/>
    <property type="match status" value="1"/>
</dbReference>
<dbReference type="Gene3D" id="3.90.180.10">
    <property type="entry name" value="Medium-chain alcohol dehydrogenases, catalytic domain"/>
    <property type="match status" value="1"/>
</dbReference>
<dbReference type="GO" id="GO:0005739">
    <property type="term" value="C:mitochondrion"/>
    <property type="evidence" value="ECO:0007669"/>
    <property type="project" value="TreeGrafter"/>
</dbReference>
<dbReference type="PANTHER" id="PTHR43677">
    <property type="entry name" value="SHORT-CHAIN DEHYDROGENASE/REDUCTASE"/>
    <property type="match status" value="1"/>
</dbReference>
<feature type="domain" description="Enoyl reductase (ER)" evidence="1">
    <location>
        <begin position="49"/>
        <end position="271"/>
    </location>
</feature>
<dbReference type="InterPro" id="IPR013149">
    <property type="entry name" value="ADH-like_C"/>
</dbReference>
<dbReference type="PANTHER" id="PTHR43677:SF3">
    <property type="entry name" value="PROSTAGLANDIN REDUCTASE 3"/>
    <property type="match status" value="1"/>
</dbReference>
<sequence length="362" mass="40371">MFGRKFITYLSVINKNAKLPKVCVNAYAIRRMSTNSHYKQIQVFNYSTDFAEATKIVSLPLVDPKSDEILVKNLFVGINATDLNITAGRYFKHSDPPYPLGIEALGLIVKTGSAIKNYSVGQYLVVKCGSGQIRGYSESVRRLAFGFRRKSVDYGSGGGVGHIAAQWALLKGCHVIATTSNDKKQEFLKELGCHRVINYKTENLDQVLNTEYPGIGRVRVFEITSGSDVQIRGIDAHKEILHKQRNYFSRLSEVGRVVQHLDLFVVTVGRHSSYGLLCESSTVKYLTLDFSIQASLTYVCPLGGGNIILDFSETLVSVHRLLQHLYSNTKTTSNVRKGHYNCLEPPLGVRNLVIITVQMSDR</sequence>
<accession>A0A7R9QKC1</accession>
<gene>
    <name evidence="2" type="ORF">ONB1V03_LOCUS6552</name>
</gene>
<dbReference type="GO" id="GO:0016491">
    <property type="term" value="F:oxidoreductase activity"/>
    <property type="evidence" value="ECO:0007669"/>
    <property type="project" value="InterPro"/>
</dbReference>
<evidence type="ECO:0000259" key="1">
    <source>
        <dbReference type="SMART" id="SM00829"/>
    </source>
</evidence>
<dbReference type="Pfam" id="PF08240">
    <property type="entry name" value="ADH_N"/>
    <property type="match status" value="1"/>
</dbReference>
<dbReference type="InterPro" id="IPR036291">
    <property type="entry name" value="NAD(P)-bd_dom_sf"/>
</dbReference>
<dbReference type="EMBL" id="CAJPVJ010002970">
    <property type="protein sequence ID" value="CAG2167039.1"/>
    <property type="molecule type" value="Genomic_DNA"/>
</dbReference>
<organism evidence="2">
    <name type="scientific">Oppiella nova</name>
    <dbReference type="NCBI Taxonomy" id="334625"/>
    <lineage>
        <taxon>Eukaryota</taxon>
        <taxon>Metazoa</taxon>
        <taxon>Ecdysozoa</taxon>
        <taxon>Arthropoda</taxon>
        <taxon>Chelicerata</taxon>
        <taxon>Arachnida</taxon>
        <taxon>Acari</taxon>
        <taxon>Acariformes</taxon>
        <taxon>Sarcoptiformes</taxon>
        <taxon>Oribatida</taxon>
        <taxon>Brachypylina</taxon>
        <taxon>Oppioidea</taxon>
        <taxon>Oppiidae</taxon>
        <taxon>Oppiella</taxon>
    </lineage>
</organism>
<keyword evidence="3" id="KW-1185">Reference proteome</keyword>
<dbReference type="InterPro" id="IPR051397">
    <property type="entry name" value="Zn-ADH-like_protein"/>
</dbReference>